<keyword evidence="8" id="KW-1185">Reference proteome</keyword>
<sequence length="496" mass="54116">MAATGGGTVKEVKSKAELDNTVGDGTPVVLHFWASWCDASKHMDQVFSQLSTDFPLSRFLRVEAEEQPEISEAYSVSAVPYFVFFKDGKVVDTLEGADPSSLANKVAKVAGSIRPGEPAAPASLGMAAGPTVLEAVQELAKENGASQHGSQSPSGIGDDLKKRLQQLVNSHPVMLFMKGSPESPQCGFSKKVVDILKKENVKFGSFDILTNNEVREGLKKFANWPTFPQLYCKGELLGGCDIVIAMHESGELGEVFRDHGIQIGNSNEGKLDEPDSGKGGISESSGLSAATSDRLRGLINSDPVMLFMKGKPDEPRCGFSRKVVEILRQEKVKFESFDILTDDEVRQGLKVYSNWSSYPQLYIKGELIGGSDIVLEMQKSGELKKVLAEKGVPFGETLEDRLKQLINSSPVMLFMKGTPDNPKCGFSSKVVNALKEEGLEFGSFDILTDDEVRQGLKTFSNWPTFPQLYYKGELMGGCDIVLEMRNNGELKDTLSE</sequence>
<protein>
    <recommendedName>
        <fullName evidence="6">Thioredoxin domain-containing protein</fullName>
    </recommendedName>
</protein>
<dbReference type="InterPro" id="IPR004480">
    <property type="entry name" value="Monothiol_GRX-rel"/>
</dbReference>
<evidence type="ECO:0000256" key="5">
    <source>
        <dbReference type="SAM" id="MobiDB-lite"/>
    </source>
</evidence>
<feature type="region of interest" description="Disordered" evidence="5">
    <location>
        <begin position="264"/>
        <end position="289"/>
    </location>
</feature>
<evidence type="ECO:0000313" key="8">
    <source>
        <dbReference type="Proteomes" id="UP001318860"/>
    </source>
</evidence>
<dbReference type="PROSITE" id="PS51354">
    <property type="entry name" value="GLUTAREDOXIN_2"/>
    <property type="match status" value="3"/>
</dbReference>
<name>A0ABR0UNZ0_REHGL</name>
<evidence type="ECO:0000313" key="7">
    <source>
        <dbReference type="EMBL" id="KAK6124337.1"/>
    </source>
</evidence>
<dbReference type="EMBL" id="JABTTQ020002407">
    <property type="protein sequence ID" value="KAK6124337.1"/>
    <property type="molecule type" value="Genomic_DNA"/>
</dbReference>
<dbReference type="InterPro" id="IPR033658">
    <property type="entry name" value="GRX_PICOT-like"/>
</dbReference>
<dbReference type="SUPFAM" id="SSF52833">
    <property type="entry name" value="Thioredoxin-like"/>
    <property type="match status" value="4"/>
</dbReference>
<dbReference type="PANTHER" id="PTHR10293:SF73">
    <property type="entry name" value="GLUTAREDOXIN-3"/>
    <property type="match status" value="1"/>
</dbReference>
<evidence type="ECO:0000256" key="4">
    <source>
        <dbReference type="ARBA" id="ARBA00023014"/>
    </source>
</evidence>
<dbReference type="Gene3D" id="3.40.30.10">
    <property type="entry name" value="Glutaredoxin"/>
    <property type="match status" value="4"/>
</dbReference>
<dbReference type="InterPro" id="IPR013766">
    <property type="entry name" value="Thioredoxin_domain"/>
</dbReference>
<dbReference type="Proteomes" id="UP001318860">
    <property type="component" value="Unassembled WGS sequence"/>
</dbReference>
<dbReference type="PANTHER" id="PTHR10293">
    <property type="entry name" value="GLUTAREDOXIN FAMILY MEMBER"/>
    <property type="match status" value="1"/>
</dbReference>
<comment type="caution">
    <text evidence="7">The sequence shown here is derived from an EMBL/GenBank/DDBJ whole genome shotgun (WGS) entry which is preliminary data.</text>
</comment>
<feature type="domain" description="Thioredoxin" evidence="6">
    <location>
        <begin position="1"/>
        <end position="111"/>
    </location>
</feature>
<dbReference type="PROSITE" id="PS51352">
    <property type="entry name" value="THIOREDOXIN_2"/>
    <property type="match status" value="1"/>
</dbReference>
<dbReference type="InterPro" id="IPR002109">
    <property type="entry name" value="Glutaredoxin"/>
</dbReference>
<dbReference type="Pfam" id="PF00085">
    <property type="entry name" value="Thioredoxin"/>
    <property type="match status" value="1"/>
</dbReference>
<proteinExistence type="inferred from homology"/>
<keyword evidence="4" id="KW-0411">Iron-sulfur</keyword>
<evidence type="ECO:0000259" key="6">
    <source>
        <dbReference type="PROSITE" id="PS51352"/>
    </source>
</evidence>
<dbReference type="InterPro" id="IPR036249">
    <property type="entry name" value="Thioredoxin-like_sf"/>
</dbReference>
<gene>
    <name evidence="7" type="ORF">DH2020_041907</name>
</gene>
<dbReference type="Pfam" id="PF00462">
    <property type="entry name" value="Glutaredoxin"/>
    <property type="match status" value="3"/>
</dbReference>
<evidence type="ECO:0000256" key="2">
    <source>
        <dbReference type="ARBA" id="ARBA00022723"/>
    </source>
</evidence>
<evidence type="ECO:0000256" key="3">
    <source>
        <dbReference type="ARBA" id="ARBA00023004"/>
    </source>
</evidence>
<dbReference type="CDD" id="cd03028">
    <property type="entry name" value="GRX_PICOT_like"/>
    <property type="match status" value="3"/>
</dbReference>
<dbReference type="NCBIfam" id="TIGR00365">
    <property type="entry name" value="Grx4 family monothiol glutaredoxin"/>
    <property type="match status" value="3"/>
</dbReference>
<comment type="similarity">
    <text evidence="1">Belongs to the glutaredoxin family. CGFS subfamily.</text>
</comment>
<keyword evidence="3" id="KW-0408">Iron</keyword>
<dbReference type="CDD" id="cd02984">
    <property type="entry name" value="TRX_PICOT"/>
    <property type="match status" value="1"/>
</dbReference>
<organism evidence="7 8">
    <name type="scientific">Rehmannia glutinosa</name>
    <name type="common">Chinese foxglove</name>
    <dbReference type="NCBI Taxonomy" id="99300"/>
    <lineage>
        <taxon>Eukaryota</taxon>
        <taxon>Viridiplantae</taxon>
        <taxon>Streptophyta</taxon>
        <taxon>Embryophyta</taxon>
        <taxon>Tracheophyta</taxon>
        <taxon>Spermatophyta</taxon>
        <taxon>Magnoliopsida</taxon>
        <taxon>eudicotyledons</taxon>
        <taxon>Gunneridae</taxon>
        <taxon>Pentapetalae</taxon>
        <taxon>asterids</taxon>
        <taxon>lamiids</taxon>
        <taxon>Lamiales</taxon>
        <taxon>Orobanchaceae</taxon>
        <taxon>Rehmannieae</taxon>
        <taxon>Rehmannia</taxon>
    </lineage>
</organism>
<evidence type="ECO:0000256" key="1">
    <source>
        <dbReference type="ARBA" id="ARBA00008983"/>
    </source>
</evidence>
<keyword evidence="2" id="KW-0479">Metal-binding</keyword>
<accession>A0ABR0UNZ0</accession>
<reference evidence="7 8" key="1">
    <citation type="journal article" date="2021" name="Comput. Struct. Biotechnol. J.">
        <title>De novo genome assembly of the potent medicinal plant Rehmannia glutinosa using nanopore technology.</title>
        <authorList>
            <person name="Ma L."/>
            <person name="Dong C."/>
            <person name="Song C."/>
            <person name="Wang X."/>
            <person name="Zheng X."/>
            <person name="Niu Y."/>
            <person name="Chen S."/>
            <person name="Feng W."/>
        </authorList>
    </citation>
    <scope>NUCLEOTIDE SEQUENCE [LARGE SCALE GENOMIC DNA]</scope>
    <source>
        <strain evidence="7">DH-2019</strain>
    </source>
</reference>